<proteinExistence type="predicted"/>
<accession>A0A099KFC5</accession>
<feature type="non-terminal residue" evidence="1">
    <location>
        <position position="1"/>
    </location>
</feature>
<keyword evidence="1" id="KW-0238">DNA-binding</keyword>
<sequence>PVNLVEGDSVYYDAMMGHVLISVSENDAQILWVTAK</sequence>
<dbReference type="EMBL" id="JQED01000045">
    <property type="protein sequence ID" value="KGJ88677.1"/>
    <property type="molecule type" value="Genomic_DNA"/>
</dbReference>
<gene>
    <name evidence="2" type="ORF">ND2E_1428</name>
    <name evidence="1" type="ORF">ND2E_3975</name>
</gene>
<organism evidence="1 3">
    <name type="scientific">Colwellia psychrerythraea</name>
    <name type="common">Vibrio psychroerythus</name>
    <dbReference type="NCBI Taxonomy" id="28229"/>
    <lineage>
        <taxon>Bacteria</taxon>
        <taxon>Pseudomonadati</taxon>
        <taxon>Pseudomonadota</taxon>
        <taxon>Gammaproteobacteria</taxon>
        <taxon>Alteromonadales</taxon>
        <taxon>Colwelliaceae</taxon>
        <taxon>Colwellia</taxon>
    </lineage>
</organism>
<dbReference type="EMBL" id="JQED01000003">
    <property type="protein sequence ID" value="KGJ95646.1"/>
    <property type="molecule type" value="Genomic_DNA"/>
</dbReference>
<name>A0A099KFC5_COLPS</name>
<dbReference type="Gene3D" id="2.60.120.10">
    <property type="entry name" value="Jelly Rolls"/>
    <property type="match status" value="1"/>
</dbReference>
<protein>
    <submittedName>
        <fullName evidence="1">DNA-binding protein</fullName>
    </submittedName>
</protein>
<dbReference type="Proteomes" id="UP000029843">
    <property type="component" value="Unassembled WGS sequence"/>
</dbReference>
<evidence type="ECO:0000313" key="1">
    <source>
        <dbReference type="EMBL" id="KGJ88677.1"/>
    </source>
</evidence>
<evidence type="ECO:0000313" key="3">
    <source>
        <dbReference type="Proteomes" id="UP000029843"/>
    </source>
</evidence>
<dbReference type="InterPro" id="IPR011051">
    <property type="entry name" value="RmlC_Cupin_sf"/>
</dbReference>
<dbReference type="AlphaFoldDB" id="A0A099KFC5"/>
<dbReference type="SUPFAM" id="SSF51182">
    <property type="entry name" value="RmlC-like cupins"/>
    <property type="match status" value="1"/>
</dbReference>
<dbReference type="InterPro" id="IPR014710">
    <property type="entry name" value="RmlC-like_jellyroll"/>
</dbReference>
<comment type="caution">
    <text evidence="1">The sequence shown here is derived from an EMBL/GenBank/DDBJ whole genome shotgun (WGS) entry which is preliminary data.</text>
</comment>
<dbReference type="GO" id="GO:0003677">
    <property type="term" value="F:DNA binding"/>
    <property type="evidence" value="ECO:0007669"/>
    <property type="project" value="UniProtKB-KW"/>
</dbReference>
<reference evidence="1 3" key="1">
    <citation type="submission" date="2014-08" db="EMBL/GenBank/DDBJ databases">
        <title>Genomic and Phenotypic Diversity of Colwellia psychrerythraea strains from Disparate Marine Basins.</title>
        <authorList>
            <person name="Techtmann S.M."/>
            <person name="Stelling S.C."/>
            <person name="Utturkar S.M."/>
            <person name="Alshibli N."/>
            <person name="Harris A."/>
            <person name="Brown S.D."/>
            <person name="Hazen T.C."/>
        </authorList>
    </citation>
    <scope>NUCLEOTIDE SEQUENCE [LARGE SCALE GENOMIC DNA]</scope>
    <source>
        <strain evidence="1 3">ND2E</strain>
    </source>
</reference>
<evidence type="ECO:0000313" key="2">
    <source>
        <dbReference type="EMBL" id="KGJ95646.1"/>
    </source>
</evidence>